<dbReference type="EMBL" id="QRDV01000001">
    <property type="protein sequence ID" value="RED47353.1"/>
    <property type="molecule type" value="Genomic_DNA"/>
</dbReference>
<dbReference type="OrthoDB" id="1005072at2"/>
<name>A0A3D9HD18_9FLAO</name>
<proteinExistence type="predicted"/>
<reference evidence="1 2" key="1">
    <citation type="submission" date="2018-07" db="EMBL/GenBank/DDBJ databases">
        <title>Genomic Encyclopedia of Type Strains, Phase III (KMG-III): the genomes of soil and plant-associated and newly described type strains.</title>
        <authorList>
            <person name="Whitman W."/>
        </authorList>
    </citation>
    <scope>NUCLEOTIDE SEQUENCE [LARGE SCALE GENOMIC DNA]</scope>
    <source>
        <strain evidence="1 2">CECT 7946</strain>
    </source>
</reference>
<gene>
    <name evidence="1" type="ORF">DFQ10_1011143</name>
</gene>
<accession>A0A3D9HD18</accession>
<dbReference type="Pfam" id="PF11013">
    <property type="entry name" value="DUF2851"/>
    <property type="match status" value="1"/>
</dbReference>
<sequence length="425" mass="50010">MQEDFLHYIWKHKAFDSLLLKTTKDETISISNLGQHNHNAGPDFFNAQLSIADQLWAGNVEIHIKSSDWYIHNHEIDKAYDNVILHVVWEHDTEIFRKDNSEIPTLELKHYVDKNLIYKYEKLMQSKSWINCESSFLEVDDFLLNNWLERLYIERLERKSETIEQLLQDSNSDWEAVLFKMLLKNFGLKVNGESFFSLANSIDFSIIRKLQNDVLDLEALLFGQSGLLIDENIEDRYFIYLKNRYGFLKQKFKLENQGVLPLQFFRLRPPNFPTIRLSQFANLYSLEQNLFSKVMQFNTRDEFYSFFNKGVTTFWTSHYTFAKTSKVFKKVLTKSFIDLLIINTLIPLKFSYAKSQGKTIDDNVFKLIKEIKIENNSIVSKFLDLKAIEKNALSSQALLQLKQDYCDKNKCLQCAIGNSLIVKKK</sequence>
<dbReference type="InterPro" id="IPR021272">
    <property type="entry name" value="DUF2851"/>
</dbReference>
<organism evidence="1 2">
    <name type="scientific">Winogradskyella eximia</name>
    <dbReference type="NCBI Taxonomy" id="262006"/>
    <lineage>
        <taxon>Bacteria</taxon>
        <taxon>Pseudomonadati</taxon>
        <taxon>Bacteroidota</taxon>
        <taxon>Flavobacteriia</taxon>
        <taxon>Flavobacteriales</taxon>
        <taxon>Flavobacteriaceae</taxon>
        <taxon>Winogradskyella</taxon>
    </lineage>
</organism>
<evidence type="ECO:0000313" key="2">
    <source>
        <dbReference type="Proteomes" id="UP000256980"/>
    </source>
</evidence>
<protein>
    <submittedName>
        <fullName evidence="1">Uncharacterized protein DUF2851</fullName>
    </submittedName>
</protein>
<evidence type="ECO:0000313" key="1">
    <source>
        <dbReference type="EMBL" id="RED47353.1"/>
    </source>
</evidence>
<comment type="caution">
    <text evidence="1">The sequence shown here is derived from an EMBL/GenBank/DDBJ whole genome shotgun (WGS) entry which is preliminary data.</text>
</comment>
<dbReference type="RefSeq" id="WP_115816370.1">
    <property type="nucleotide sequence ID" value="NZ_QRDV01000001.1"/>
</dbReference>
<keyword evidence="2" id="KW-1185">Reference proteome</keyword>
<dbReference type="Proteomes" id="UP000256980">
    <property type="component" value="Unassembled WGS sequence"/>
</dbReference>
<dbReference type="AlphaFoldDB" id="A0A3D9HD18"/>